<keyword evidence="3" id="KW-1185">Reference proteome</keyword>
<evidence type="ECO:0008006" key="4">
    <source>
        <dbReference type="Google" id="ProtNLM"/>
    </source>
</evidence>
<dbReference type="Proteomes" id="UP000658382">
    <property type="component" value="Unassembled WGS sequence"/>
</dbReference>
<evidence type="ECO:0000313" key="2">
    <source>
        <dbReference type="EMBL" id="GGK05029.1"/>
    </source>
</evidence>
<accession>A0A917Q0U5</accession>
<feature type="signal peptide" evidence="1">
    <location>
        <begin position="1"/>
        <end position="23"/>
    </location>
</feature>
<evidence type="ECO:0000313" key="3">
    <source>
        <dbReference type="Proteomes" id="UP000658382"/>
    </source>
</evidence>
<dbReference type="AlphaFoldDB" id="A0A917Q0U5"/>
<feature type="chain" id="PRO_5037540806" description="FAD/FMN-containing dehydrogenase" evidence="1">
    <location>
        <begin position="24"/>
        <end position="81"/>
    </location>
</feature>
<evidence type="ECO:0000256" key="1">
    <source>
        <dbReference type="SAM" id="SignalP"/>
    </source>
</evidence>
<protein>
    <recommendedName>
        <fullName evidence="4">FAD/FMN-containing dehydrogenase</fullName>
    </recommendedName>
</protein>
<dbReference type="RefSeq" id="WP_188633855.1">
    <property type="nucleotide sequence ID" value="NZ_BMNQ01000057.1"/>
</dbReference>
<dbReference type="EMBL" id="BMNQ01000057">
    <property type="protein sequence ID" value="GGK05029.1"/>
    <property type="molecule type" value="Genomic_DNA"/>
</dbReference>
<name>A0A917Q0U5_9BACI</name>
<comment type="caution">
    <text evidence="2">The sequence shown here is derived from an EMBL/GenBank/DDBJ whole genome shotgun (WGS) entry which is preliminary data.</text>
</comment>
<organism evidence="2 3">
    <name type="scientific">Lentibacillus kapialis</name>
    <dbReference type="NCBI Taxonomy" id="340214"/>
    <lineage>
        <taxon>Bacteria</taxon>
        <taxon>Bacillati</taxon>
        <taxon>Bacillota</taxon>
        <taxon>Bacilli</taxon>
        <taxon>Bacillales</taxon>
        <taxon>Bacillaceae</taxon>
        <taxon>Lentibacillus</taxon>
    </lineage>
</organism>
<sequence length="81" mass="9342">MKKIFIGLLTSFLVLGGGTFVFAHGNGENTFNFEDMQPYMEEMHPNFSEEDQRAMFNDCHGDGGYMQNNNNEFRGMMNNFQ</sequence>
<reference evidence="2" key="2">
    <citation type="submission" date="2020-09" db="EMBL/GenBank/DDBJ databases">
        <authorList>
            <person name="Sun Q."/>
            <person name="Ohkuma M."/>
        </authorList>
    </citation>
    <scope>NUCLEOTIDE SEQUENCE</scope>
    <source>
        <strain evidence="2">JCM 12580</strain>
    </source>
</reference>
<gene>
    <name evidence="2" type="ORF">GCM10007063_29280</name>
</gene>
<proteinExistence type="predicted"/>
<reference evidence="2" key="1">
    <citation type="journal article" date="2014" name="Int. J. Syst. Evol. Microbiol.">
        <title>Complete genome sequence of Corynebacterium casei LMG S-19264T (=DSM 44701T), isolated from a smear-ripened cheese.</title>
        <authorList>
            <consortium name="US DOE Joint Genome Institute (JGI-PGF)"/>
            <person name="Walter F."/>
            <person name="Albersmeier A."/>
            <person name="Kalinowski J."/>
            <person name="Ruckert C."/>
        </authorList>
    </citation>
    <scope>NUCLEOTIDE SEQUENCE</scope>
    <source>
        <strain evidence="2">JCM 12580</strain>
    </source>
</reference>
<keyword evidence="1" id="KW-0732">Signal</keyword>